<dbReference type="GO" id="GO:0060271">
    <property type="term" value="P:cilium assembly"/>
    <property type="evidence" value="ECO:0007669"/>
    <property type="project" value="TreeGrafter"/>
</dbReference>
<reference evidence="3" key="3">
    <citation type="submission" date="2025-09" db="UniProtKB">
        <authorList>
            <consortium name="Ensembl"/>
        </authorList>
    </citation>
    <scope>IDENTIFICATION</scope>
</reference>
<dbReference type="GO" id="GO:0005876">
    <property type="term" value="C:spindle microtubule"/>
    <property type="evidence" value="ECO:0007669"/>
    <property type="project" value="TreeGrafter"/>
</dbReference>
<dbReference type="InParanoid" id="A0A3Q1KE68"/>
<feature type="coiled-coil region" evidence="1">
    <location>
        <begin position="231"/>
        <end position="265"/>
    </location>
</feature>
<dbReference type="InterPro" id="IPR042481">
    <property type="entry name" value="CCDC57"/>
</dbReference>
<dbReference type="GO" id="GO:0034451">
    <property type="term" value="C:centriolar satellite"/>
    <property type="evidence" value="ECO:0007669"/>
    <property type="project" value="TreeGrafter"/>
</dbReference>
<feature type="coiled-coil region" evidence="1">
    <location>
        <begin position="327"/>
        <end position="365"/>
    </location>
</feature>
<feature type="compositionally biased region" description="Polar residues" evidence="2">
    <location>
        <begin position="607"/>
        <end position="624"/>
    </location>
</feature>
<dbReference type="CTD" id="284001"/>
<dbReference type="Proteomes" id="UP000265040">
    <property type="component" value="Chromosome 19"/>
</dbReference>
<dbReference type="Ensembl" id="ENSATET00000033967.3">
    <property type="protein sequence ID" value="ENSATEP00000033481.1"/>
    <property type="gene ID" value="ENSATEG00000023065.3"/>
</dbReference>
<dbReference type="STRING" id="64144.ENSATEP00000033481"/>
<evidence type="ECO:0000256" key="1">
    <source>
        <dbReference type="SAM" id="Coils"/>
    </source>
</evidence>
<keyword evidence="1" id="KW-0175">Coiled coil</keyword>
<proteinExistence type="predicted"/>
<name>A0A3Q1KE68_ANATE</name>
<feature type="region of interest" description="Disordered" evidence="2">
    <location>
        <begin position="420"/>
        <end position="461"/>
    </location>
</feature>
<feature type="compositionally biased region" description="Polar residues" evidence="2">
    <location>
        <begin position="738"/>
        <end position="754"/>
    </location>
</feature>
<dbReference type="AlphaFoldDB" id="A0A3Q1KE68"/>
<sequence>MPFPNLAMHSDGERELEDTKAQLTSKGMQWKELQALKVYQLENSLKKALEECSSLRKQYQQLKEDFQFNLAILDERDRELERCDAITAKALTMECNSSLAGEIQKQMEKYERTKWDMERRIEELEGKLILQRQEMTASFDSELRQRKHEFSLKIDEMHAVLLSHNLKVNLLSKKTEIYYQAYLRATQALKASEECCLQIQTQLHDRDQEISNLAAVKDRYEDLVQALKQCDVQMEAQHQSHTEELQKAEKQIVQLQNRIEVLAAQACCLQEDRQEAIEQQDQIIQRYKQQLSAGLKREMTLEQTRVKIELEWQRHCEDIKAKHYLANEQLIQDLTQARDMAKAELKEKELELHELTVLLHSVQAERDQAVQESSLKVDCLPSEDICLLQEQNTILRAVVTQMRKDMESLGHLDQLQASQHQGACATPTTQITGTRDQSTESSSKVSPAEKHANASALTEQDVKVAHRESVLTDTVEQNALVRQLQEENLYLRHQLTSGPVSGDMFDNVKDTKSNHPVMRTRLKQAASCIARLSREKQQLIEMANSLRAQITTARLHAESVEPEKDSSSKTQGDQHDQLSSVLGQLQYQLTTQELQFALSERVCTATKQLPPGTNKQGLSTNGAANTPPEGNKTTDRPENSTNTENAPLLRVSQNINMGLHSQSDLSRYQLSSDESIQSLKELWEILDLGLSSSIFNEAKGDELNRRDMAESDGAGIQTIVHGFSVPIHRRPSTETKQRMNSYKPPSNSTETNKPGTLGGISKIRNYNIKD</sequence>
<reference evidence="3" key="1">
    <citation type="submission" date="2021-04" db="EMBL/GenBank/DDBJ databases">
        <authorList>
            <consortium name="Wellcome Sanger Institute Data Sharing"/>
        </authorList>
    </citation>
    <scope>NUCLEOTIDE SEQUENCE [LARGE SCALE GENOMIC DNA]</scope>
</reference>
<dbReference type="GO" id="GO:0007020">
    <property type="term" value="P:microtubule nucleation"/>
    <property type="evidence" value="ECO:0007669"/>
    <property type="project" value="TreeGrafter"/>
</dbReference>
<feature type="coiled-coil region" evidence="1">
    <location>
        <begin position="100"/>
        <end position="134"/>
    </location>
</feature>
<dbReference type="OrthoDB" id="568502at2759"/>
<feature type="region of interest" description="Disordered" evidence="2">
    <location>
        <begin position="607"/>
        <end position="648"/>
    </location>
</feature>
<dbReference type="RefSeq" id="XP_026206328.1">
    <property type="nucleotide sequence ID" value="XM_026350543.1"/>
</dbReference>
<dbReference type="GO" id="GO:0007099">
    <property type="term" value="P:centriole replication"/>
    <property type="evidence" value="ECO:0007669"/>
    <property type="project" value="TreeGrafter"/>
</dbReference>
<dbReference type="GO" id="GO:0045931">
    <property type="term" value="P:positive regulation of mitotic cell cycle"/>
    <property type="evidence" value="ECO:0007669"/>
    <property type="project" value="TreeGrafter"/>
</dbReference>
<feature type="region of interest" description="Disordered" evidence="2">
    <location>
        <begin position="732"/>
        <end position="760"/>
    </location>
</feature>
<evidence type="ECO:0000313" key="3">
    <source>
        <dbReference type="Ensembl" id="ENSATEP00000033481.1"/>
    </source>
</evidence>
<dbReference type="OMA" id="DEMCAVV"/>
<evidence type="ECO:0008006" key="5">
    <source>
        <dbReference type="Google" id="ProtNLM"/>
    </source>
</evidence>
<dbReference type="GeneID" id="113155834"/>
<protein>
    <recommendedName>
        <fullName evidence="5">Coiled-coil domain containing 57</fullName>
    </recommendedName>
</protein>
<dbReference type="PANTHER" id="PTHR46725">
    <property type="entry name" value="COILED-COIL DOMAIN-CONTAINING PROTEIN 57"/>
    <property type="match status" value="1"/>
</dbReference>
<evidence type="ECO:0000256" key="2">
    <source>
        <dbReference type="SAM" id="MobiDB-lite"/>
    </source>
</evidence>
<reference evidence="3" key="2">
    <citation type="submission" date="2025-08" db="UniProtKB">
        <authorList>
            <consortium name="Ensembl"/>
        </authorList>
    </citation>
    <scope>IDENTIFICATION</scope>
</reference>
<dbReference type="PANTHER" id="PTHR46725:SF1">
    <property type="entry name" value="COILED-COIL DOMAIN-CONTAINING PROTEIN 57"/>
    <property type="match status" value="1"/>
</dbReference>
<keyword evidence="4" id="KW-1185">Reference proteome</keyword>
<organism evidence="3 4">
    <name type="scientific">Anabas testudineus</name>
    <name type="common">Climbing perch</name>
    <name type="synonym">Anthias testudineus</name>
    <dbReference type="NCBI Taxonomy" id="64144"/>
    <lineage>
        <taxon>Eukaryota</taxon>
        <taxon>Metazoa</taxon>
        <taxon>Chordata</taxon>
        <taxon>Craniata</taxon>
        <taxon>Vertebrata</taxon>
        <taxon>Euteleostomi</taxon>
        <taxon>Actinopterygii</taxon>
        <taxon>Neopterygii</taxon>
        <taxon>Teleostei</taxon>
        <taxon>Neoteleostei</taxon>
        <taxon>Acanthomorphata</taxon>
        <taxon>Anabantaria</taxon>
        <taxon>Anabantiformes</taxon>
        <taxon>Anabantoidei</taxon>
        <taxon>Anabantidae</taxon>
        <taxon>Anabas</taxon>
    </lineage>
</organism>
<feature type="compositionally biased region" description="Polar residues" evidence="2">
    <location>
        <begin position="420"/>
        <end position="445"/>
    </location>
</feature>
<accession>A0A3Q1KE68</accession>
<feature type="coiled-coil region" evidence="1">
    <location>
        <begin position="38"/>
        <end position="65"/>
    </location>
</feature>
<feature type="compositionally biased region" description="Polar residues" evidence="2">
    <location>
        <begin position="639"/>
        <end position="648"/>
    </location>
</feature>
<dbReference type="GeneTree" id="ENSGT00940000178264"/>
<dbReference type="GO" id="GO:0005814">
    <property type="term" value="C:centriole"/>
    <property type="evidence" value="ECO:0007669"/>
    <property type="project" value="TreeGrafter"/>
</dbReference>
<evidence type="ECO:0000313" key="4">
    <source>
        <dbReference type="Proteomes" id="UP000265040"/>
    </source>
</evidence>
<feature type="region of interest" description="Disordered" evidence="2">
    <location>
        <begin position="555"/>
        <end position="576"/>
    </location>
</feature>